<evidence type="ECO:0000313" key="2">
    <source>
        <dbReference type="Proteomes" id="UP001608902"/>
    </source>
</evidence>
<comment type="caution">
    <text evidence="1">The sequence shown here is derived from an EMBL/GenBank/DDBJ whole genome shotgun (WGS) entry which is preliminary data.</text>
</comment>
<dbReference type="EMBL" id="JBGFUD010009756">
    <property type="protein sequence ID" value="MFH4982641.1"/>
    <property type="molecule type" value="Genomic_DNA"/>
</dbReference>
<proteinExistence type="predicted"/>
<name>A0ABD6ES25_9BILA</name>
<organism evidence="1 2">
    <name type="scientific">Gnathostoma spinigerum</name>
    <dbReference type="NCBI Taxonomy" id="75299"/>
    <lineage>
        <taxon>Eukaryota</taxon>
        <taxon>Metazoa</taxon>
        <taxon>Ecdysozoa</taxon>
        <taxon>Nematoda</taxon>
        <taxon>Chromadorea</taxon>
        <taxon>Rhabditida</taxon>
        <taxon>Spirurina</taxon>
        <taxon>Gnathostomatomorpha</taxon>
        <taxon>Gnathostomatoidea</taxon>
        <taxon>Gnathostomatidae</taxon>
        <taxon>Gnathostoma</taxon>
    </lineage>
</organism>
<reference evidence="1 2" key="1">
    <citation type="submission" date="2024-08" db="EMBL/GenBank/DDBJ databases">
        <title>Gnathostoma spinigerum genome.</title>
        <authorList>
            <person name="Gonzalez-Bertolin B."/>
            <person name="Monzon S."/>
            <person name="Zaballos A."/>
            <person name="Jimenez P."/>
            <person name="Dekumyoy P."/>
            <person name="Varona S."/>
            <person name="Cuesta I."/>
            <person name="Sumanam S."/>
            <person name="Adisakwattana P."/>
            <person name="Gasser R.B."/>
            <person name="Hernandez-Gonzalez A."/>
            <person name="Young N.D."/>
            <person name="Perteguer M.J."/>
        </authorList>
    </citation>
    <scope>NUCLEOTIDE SEQUENCE [LARGE SCALE GENOMIC DNA]</scope>
    <source>
        <strain evidence="1">AL3</strain>
        <tissue evidence="1">Liver</tissue>
    </source>
</reference>
<dbReference type="Proteomes" id="UP001608902">
    <property type="component" value="Unassembled WGS sequence"/>
</dbReference>
<sequence length="127" mass="14833">MVLQNVCESKSLSEVFCQHFEREFYAFNQCQQTFVHSATTTIDTRDCENVETKCHYDKIAIIYTFKETLRAEHRHILQYIVAHTSNESETHQHIATVDIETFKKKIGKIANIDEFSLITRLAYRNAG</sequence>
<gene>
    <name evidence="1" type="ORF">AB6A40_009350</name>
</gene>
<accession>A0ABD6ES25</accession>
<evidence type="ECO:0000313" key="1">
    <source>
        <dbReference type="EMBL" id="MFH4982641.1"/>
    </source>
</evidence>
<dbReference type="AlphaFoldDB" id="A0ABD6ES25"/>
<protein>
    <submittedName>
        <fullName evidence="1">Uncharacterized protein</fullName>
    </submittedName>
</protein>
<keyword evidence="2" id="KW-1185">Reference proteome</keyword>